<dbReference type="EMBL" id="JBHSBW010000003">
    <property type="protein sequence ID" value="MFC4209898.1"/>
    <property type="molecule type" value="Genomic_DNA"/>
</dbReference>
<sequence length="130" mass="14804">MYKNIKTLIDLKNCKPDHAMALIEILNIFSGKWKMIIICALFQEDIRFTDIRRLIPAITPRMLSKELKDLEMDGIIKRTVIDSTPVLIKYGLTSSAMDLSDVILSLIEWGVKHRKVSIESNDLPCASLSK</sequence>
<reference evidence="6" key="1">
    <citation type="journal article" date="2019" name="Int. J. Syst. Evol. Microbiol.">
        <title>The Global Catalogue of Microorganisms (GCM) 10K type strain sequencing project: providing services to taxonomists for standard genome sequencing and annotation.</title>
        <authorList>
            <consortium name="The Broad Institute Genomics Platform"/>
            <consortium name="The Broad Institute Genome Sequencing Center for Infectious Disease"/>
            <person name="Wu L."/>
            <person name="Ma J."/>
        </authorList>
    </citation>
    <scope>NUCLEOTIDE SEQUENCE [LARGE SCALE GENOMIC DNA]</scope>
    <source>
        <strain evidence="6">CCM 8691</strain>
    </source>
</reference>
<proteinExistence type="predicted"/>
<name>A0ABV8P4T5_9SPHI</name>
<gene>
    <name evidence="5" type="ORF">ACFOWA_01815</name>
</gene>
<keyword evidence="2" id="KW-0238">DNA-binding</keyword>
<dbReference type="PANTHER" id="PTHR33204">
    <property type="entry name" value="TRANSCRIPTIONAL REGULATOR, MARR FAMILY"/>
    <property type="match status" value="1"/>
</dbReference>
<dbReference type="Pfam" id="PF01638">
    <property type="entry name" value="HxlR"/>
    <property type="match status" value="1"/>
</dbReference>
<dbReference type="PROSITE" id="PS51118">
    <property type="entry name" value="HTH_HXLR"/>
    <property type="match status" value="1"/>
</dbReference>
<organism evidence="5 6">
    <name type="scientific">Pedobacter lithocola</name>
    <dbReference type="NCBI Taxonomy" id="1908239"/>
    <lineage>
        <taxon>Bacteria</taxon>
        <taxon>Pseudomonadati</taxon>
        <taxon>Bacteroidota</taxon>
        <taxon>Sphingobacteriia</taxon>
        <taxon>Sphingobacteriales</taxon>
        <taxon>Sphingobacteriaceae</taxon>
        <taxon>Pedobacter</taxon>
    </lineage>
</organism>
<protein>
    <submittedName>
        <fullName evidence="5">Winged helix-turn-helix transcriptional regulator</fullName>
    </submittedName>
</protein>
<evidence type="ECO:0000313" key="5">
    <source>
        <dbReference type="EMBL" id="MFC4209898.1"/>
    </source>
</evidence>
<feature type="domain" description="HTH hxlR-type" evidence="4">
    <location>
        <begin position="14"/>
        <end position="118"/>
    </location>
</feature>
<dbReference type="InterPro" id="IPR036390">
    <property type="entry name" value="WH_DNA-bd_sf"/>
</dbReference>
<dbReference type="Gene3D" id="1.10.10.10">
    <property type="entry name" value="Winged helix-like DNA-binding domain superfamily/Winged helix DNA-binding domain"/>
    <property type="match status" value="1"/>
</dbReference>
<evidence type="ECO:0000256" key="2">
    <source>
        <dbReference type="ARBA" id="ARBA00023125"/>
    </source>
</evidence>
<evidence type="ECO:0000259" key="4">
    <source>
        <dbReference type="PROSITE" id="PS51118"/>
    </source>
</evidence>
<accession>A0ABV8P4T5</accession>
<keyword evidence="3" id="KW-0804">Transcription</keyword>
<dbReference type="SUPFAM" id="SSF46785">
    <property type="entry name" value="Winged helix' DNA-binding domain"/>
    <property type="match status" value="1"/>
</dbReference>
<dbReference type="InterPro" id="IPR036388">
    <property type="entry name" value="WH-like_DNA-bd_sf"/>
</dbReference>
<evidence type="ECO:0000313" key="6">
    <source>
        <dbReference type="Proteomes" id="UP001595789"/>
    </source>
</evidence>
<keyword evidence="6" id="KW-1185">Reference proteome</keyword>
<comment type="caution">
    <text evidence="5">The sequence shown here is derived from an EMBL/GenBank/DDBJ whole genome shotgun (WGS) entry which is preliminary data.</text>
</comment>
<evidence type="ECO:0000256" key="1">
    <source>
        <dbReference type="ARBA" id="ARBA00023015"/>
    </source>
</evidence>
<evidence type="ECO:0000256" key="3">
    <source>
        <dbReference type="ARBA" id="ARBA00023163"/>
    </source>
</evidence>
<dbReference type="Proteomes" id="UP001595789">
    <property type="component" value="Unassembled WGS sequence"/>
</dbReference>
<dbReference type="RefSeq" id="WP_378981174.1">
    <property type="nucleotide sequence ID" value="NZ_JBHSBW010000003.1"/>
</dbReference>
<dbReference type="InterPro" id="IPR002577">
    <property type="entry name" value="HTH_HxlR"/>
</dbReference>
<keyword evidence="1" id="KW-0805">Transcription regulation</keyword>